<dbReference type="Proteomes" id="UP000236291">
    <property type="component" value="Unassembled WGS sequence"/>
</dbReference>
<dbReference type="STRING" id="57577.A0A2K3JTF4"/>
<sequence>MSMRSVMSIAIQAKFIETLRRTLGSIQTQLSFRFFCTQTTHNQDSLCKRIEKLPKGESISSAFRSWMRDGFPVRGTDVFHTINRLRKLNFNKRALEIIFQLISTTYRINAYE</sequence>
<comment type="caution">
    <text evidence="1">The sequence shown here is derived from an EMBL/GenBank/DDBJ whole genome shotgun (WGS) entry which is preliminary data.</text>
</comment>
<name>A0A2K3JTF4_TRIPR</name>
<dbReference type="AlphaFoldDB" id="A0A2K3JTF4"/>
<protein>
    <submittedName>
        <fullName evidence="1">PPR containing plant-like protein</fullName>
    </submittedName>
</protein>
<dbReference type="ExpressionAtlas" id="A0A2K3JTF4">
    <property type="expression patterns" value="baseline"/>
</dbReference>
<evidence type="ECO:0000313" key="2">
    <source>
        <dbReference type="Proteomes" id="UP000236291"/>
    </source>
</evidence>
<reference evidence="1 2" key="2">
    <citation type="journal article" date="2017" name="Front. Plant Sci.">
        <title>Gene Classification and Mining of Molecular Markers Useful in Red Clover (Trifolium pratense) Breeding.</title>
        <authorList>
            <person name="Istvanek J."/>
            <person name="Dluhosova J."/>
            <person name="Dluhos P."/>
            <person name="Patkova L."/>
            <person name="Nedelnik J."/>
            <person name="Repkova J."/>
        </authorList>
    </citation>
    <scope>NUCLEOTIDE SEQUENCE [LARGE SCALE GENOMIC DNA]</scope>
    <source>
        <strain evidence="2">cv. Tatra</strain>
        <tissue evidence="1">Young leaves</tissue>
    </source>
</reference>
<evidence type="ECO:0000313" key="1">
    <source>
        <dbReference type="EMBL" id="PNX57305.1"/>
    </source>
</evidence>
<proteinExistence type="predicted"/>
<organism evidence="1 2">
    <name type="scientific">Trifolium pratense</name>
    <name type="common">Red clover</name>
    <dbReference type="NCBI Taxonomy" id="57577"/>
    <lineage>
        <taxon>Eukaryota</taxon>
        <taxon>Viridiplantae</taxon>
        <taxon>Streptophyta</taxon>
        <taxon>Embryophyta</taxon>
        <taxon>Tracheophyta</taxon>
        <taxon>Spermatophyta</taxon>
        <taxon>Magnoliopsida</taxon>
        <taxon>eudicotyledons</taxon>
        <taxon>Gunneridae</taxon>
        <taxon>Pentapetalae</taxon>
        <taxon>rosids</taxon>
        <taxon>fabids</taxon>
        <taxon>Fabales</taxon>
        <taxon>Fabaceae</taxon>
        <taxon>Papilionoideae</taxon>
        <taxon>50 kb inversion clade</taxon>
        <taxon>NPAAA clade</taxon>
        <taxon>Hologalegina</taxon>
        <taxon>IRL clade</taxon>
        <taxon>Trifolieae</taxon>
        <taxon>Trifolium</taxon>
    </lineage>
</organism>
<dbReference type="EMBL" id="ASHM01076318">
    <property type="protein sequence ID" value="PNX57305.1"/>
    <property type="molecule type" value="Genomic_DNA"/>
</dbReference>
<reference evidence="1 2" key="1">
    <citation type="journal article" date="2014" name="Am. J. Bot.">
        <title>Genome assembly and annotation for red clover (Trifolium pratense; Fabaceae).</title>
        <authorList>
            <person name="Istvanek J."/>
            <person name="Jaros M."/>
            <person name="Krenek A."/>
            <person name="Repkova J."/>
        </authorList>
    </citation>
    <scope>NUCLEOTIDE SEQUENCE [LARGE SCALE GENOMIC DNA]</scope>
    <source>
        <strain evidence="2">cv. Tatra</strain>
        <tissue evidence="1">Young leaves</tissue>
    </source>
</reference>
<accession>A0A2K3JTF4</accession>
<gene>
    <name evidence="1" type="ORF">L195_g050333</name>
</gene>